<evidence type="ECO:0000313" key="5">
    <source>
        <dbReference type="Proteomes" id="UP001222325"/>
    </source>
</evidence>
<evidence type="ECO:0000313" key="4">
    <source>
        <dbReference type="EMBL" id="KAJ7098487.1"/>
    </source>
</evidence>
<evidence type="ECO:0000256" key="3">
    <source>
        <dbReference type="ARBA" id="ARBA00023002"/>
    </source>
</evidence>
<keyword evidence="5" id="KW-1185">Reference proteome</keyword>
<comment type="caution">
    <text evidence="4">The sequence shown here is derived from an EMBL/GenBank/DDBJ whole genome shotgun (WGS) entry which is preliminary data.</text>
</comment>
<dbReference type="InterPro" id="IPR020946">
    <property type="entry name" value="Flavin_mOase-like"/>
</dbReference>
<dbReference type="SUPFAM" id="SSF51905">
    <property type="entry name" value="FAD/NAD(P)-binding domain"/>
    <property type="match status" value="1"/>
</dbReference>
<dbReference type="InterPro" id="IPR036188">
    <property type="entry name" value="FAD/NAD-bd_sf"/>
</dbReference>
<proteinExistence type="predicted"/>
<protein>
    <submittedName>
        <fullName evidence="4">FAD/NAD-P-binding domain-containing protein</fullName>
    </submittedName>
</protein>
<reference evidence="4" key="1">
    <citation type="submission" date="2023-03" db="EMBL/GenBank/DDBJ databases">
        <title>Massive genome expansion in bonnet fungi (Mycena s.s.) driven by repeated elements and novel gene families across ecological guilds.</title>
        <authorList>
            <consortium name="Lawrence Berkeley National Laboratory"/>
            <person name="Harder C.B."/>
            <person name="Miyauchi S."/>
            <person name="Viragh M."/>
            <person name="Kuo A."/>
            <person name="Thoen E."/>
            <person name="Andreopoulos B."/>
            <person name="Lu D."/>
            <person name="Skrede I."/>
            <person name="Drula E."/>
            <person name="Henrissat B."/>
            <person name="Morin E."/>
            <person name="Kohler A."/>
            <person name="Barry K."/>
            <person name="LaButti K."/>
            <person name="Morin E."/>
            <person name="Salamov A."/>
            <person name="Lipzen A."/>
            <person name="Mereny Z."/>
            <person name="Hegedus B."/>
            <person name="Baldrian P."/>
            <person name="Stursova M."/>
            <person name="Weitz H."/>
            <person name="Taylor A."/>
            <person name="Grigoriev I.V."/>
            <person name="Nagy L.G."/>
            <person name="Martin F."/>
            <person name="Kauserud H."/>
        </authorList>
    </citation>
    <scope>NUCLEOTIDE SEQUENCE</scope>
    <source>
        <strain evidence="4">CBHHK173m</strain>
    </source>
</reference>
<dbReference type="InterPro" id="IPR050982">
    <property type="entry name" value="Auxin_biosynth/cation_transpt"/>
</dbReference>
<evidence type="ECO:0000256" key="1">
    <source>
        <dbReference type="ARBA" id="ARBA00022630"/>
    </source>
</evidence>
<keyword evidence="1" id="KW-0285">Flavoprotein</keyword>
<name>A0AAD6UCX7_9AGAR</name>
<accession>A0AAD6UCX7</accession>
<gene>
    <name evidence="4" type="ORF">B0H15DRAFT_820896</name>
</gene>
<keyword evidence="3" id="KW-0560">Oxidoreductase</keyword>
<dbReference type="GO" id="GO:0004499">
    <property type="term" value="F:N,N-dimethylaniline monooxygenase activity"/>
    <property type="evidence" value="ECO:0007669"/>
    <property type="project" value="InterPro"/>
</dbReference>
<dbReference type="PANTHER" id="PTHR43539">
    <property type="entry name" value="FLAVIN-BINDING MONOOXYGENASE-LIKE PROTEIN (AFU_ORTHOLOGUE AFUA_4G09220)"/>
    <property type="match status" value="1"/>
</dbReference>
<evidence type="ECO:0000256" key="2">
    <source>
        <dbReference type="ARBA" id="ARBA00022827"/>
    </source>
</evidence>
<dbReference type="GO" id="GO:0050661">
    <property type="term" value="F:NADP binding"/>
    <property type="evidence" value="ECO:0007669"/>
    <property type="project" value="InterPro"/>
</dbReference>
<dbReference type="Gene3D" id="3.50.50.60">
    <property type="entry name" value="FAD/NAD(P)-binding domain"/>
    <property type="match status" value="1"/>
</dbReference>
<dbReference type="GO" id="GO:0050660">
    <property type="term" value="F:flavin adenine dinucleotide binding"/>
    <property type="evidence" value="ECO:0007669"/>
    <property type="project" value="InterPro"/>
</dbReference>
<dbReference type="PANTHER" id="PTHR43539:SF68">
    <property type="entry name" value="FLAVIN-BINDING MONOOXYGENASE-LIKE PROTEIN (AFU_ORTHOLOGUE AFUA_4G09220)"/>
    <property type="match status" value="1"/>
</dbReference>
<dbReference type="EMBL" id="JARJCN010000008">
    <property type="protein sequence ID" value="KAJ7098487.1"/>
    <property type="molecule type" value="Genomic_DNA"/>
</dbReference>
<dbReference type="Proteomes" id="UP001222325">
    <property type="component" value="Unassembled WGS sequence"/>
</dbReference>
<sequence>MSAQPNPPEIASAWLATFGAALTSADVSATTACFHGHGYLRDILVFTWSNRTLQGQEKITAYLADTLCKAAISAVKLDVRAHLTPAFMAMAGSVVLGFTFDTAVGPAQGYAFLNPAPSGEWKALCVFVTLVDIRGHEESGPELGVYGGHTLAWEDVDRARRTKIEADPYVLIIGGGQTGLNVAARFKQMNIPALIVERTARVGDVWRQRYPTLTLHSVRAQHAMLYQSYPKNWPLFTSRDKLAQWLEQYADSEDLIVWKSSQVLPTPTFDPSTKRWTAVVERSGTRITLHPAHIVIAAGTLGSPYYPPMSAPERFRGKILHAGTYMGGAPFAGQRVVVVGAGNSAADVCQDLVFHGAASVTMVQRSSTCVMAVAHAQEAQQRFWPEDVPTDVADFKLNAMPTLLMRKILQAQEKAGWEAEKETHRGLREAGFELNMGVQGAGAYLLMFERFGGFFLDVGCAALIRDGQVKIKHGVEPTSYTEDSVVFTDGSALPADTVIFATSYHSIRDDLRPLFGDAVIDATSPLWGLDDEGELRGCYRASGYPGLWFAAGNFPVSRFFSKQLALEIKGLELGLYEQ</sequence>
<keyword evidence="2" id="KW-0274">FAD</keyword>
<organism evidence="4 5">
    <name type="scientific">Mycena belliarum</name>
    <dbReference type="NCBI Taxonomy" id="1033014"/>
    <lineage>
        <taxon>Eukaryota</taxon>
        <taxon>Fungi</taxon>
        <taxon>Dikarya</taxon>
        <taxon>Basidiomycota</taxon>
        <taxon>Agaricomycotina</taxon>
        <taxon>Agaricomycetes</taxon>
        <taxon>Agaricomycetidae</taxon>
        <taxon>Agaricales</taxon>
        <taxon>Marasmiineae</taxon>
        <taxon>Mycenaceae</taxon>
        <taxon>Mycena</taxon>
    </lineage>
</organism>
<dbReference type="AlphaFoldDB" id="A0AAD6UCX7"/>
<dbReference type="PRINTS" id="PR00469">
    <property type="entry name" value="PNDRDTASEII"/>
</dbReference>
<dbReference type="Pfam" id="PF00743">
    <property type="entry name" value="FMO-like"/>
    <property type="match status" value="1"/>
</dbReference>